<feature type="compositionally biased region" description="Basic and acidic residues" evidence="1">
    <location>
        <begin position="112"/>
        <end position="125"/>
    </location>
</feature>
<dbReference type="Proteomes" id="UP000299102">
    <property type="component" value="Unassembled WGS sequence"/>
</dbReference>
<comment type="caution">
    <text evidence="2">The sequence shown here is derived from an EMBL/GenBank/DDBJ whole genome shotgun (WGS) entry which is preliminary data.</text>
</comment>
<name>A0A4C1VKB8_EUMVA</name>
<proteinExistence type="predicted"/>
<keyword evidence="3" id="KW-1185">Reference proteome</keyword>
<feature type="region of interest" description="Disordered" evidence="1">
    <location>
        <begin position="149"/>
        <end position="206"/>
    </location>
</feature>
<feature type="compositionally biased region" description="Basic and acidic residues" evidence="1">
    <location>
        <begin position="86"/>
        <end position="102"/>
    </location>
</feature>
<organism evidence="2 3">
    <name type="scientific">Eumeta variegata</name>
    <name type="common">Bagworm moth</name>
    <name type="synonym">Eumeta japonica</name>
    <dbReference type="NCBI Taxonomy" id="151549"/>
    <lineage>
        <taxon>Eukaryota</taxon>
        <taxon>Metazoa</taxon>
        <taxon>Ecdysozoa</taxon>
        <taxon>Arthropoda</taxon>
        <taxon>Hexapoda</taxon>
        <taxon>Insecta</taxon>
        <taxon>Pterygota</taxon>
        <taxon>Neoptera</taxon>
        <taxon>Endopterygota</taxon>
        <taxon>Lepidoptera</taxon>
        <taxon>Glossata</taxon>
        <taxon>Ditrysia</taxon>
        <taxon>Tineoidea</taxon>
        <taxon>Psychidae</taxon>
        <taxon>Oiketicinae</taxon>
        <taxon>Eumeta</taxon>
    </lineage>
</organism>
<dbReference type="EMBL" id="BGZK01000355">
    <property type="protein sequence ID" value="GBP38852.1"/>
    <property type="molecule type" value="Genomic_DNA"/>
</dbReference>
<feature type="region of interest" description="Disordered" evidence="1">
    <location>
        <begin position="65"/>
        <end position="125"/>
    </location>
</feature>
<feature type="compositionally biased region" description="Low complexity" evidence="1">
    <location>
        <begin position="177"/>
        <end position="206"/>
    </location>
</feature>
<evidence type="ECO:0000313" key="2">
    <source>
        <dbReference type="EMBL" id="GBP38852.1"/>
    </source>
</evidence>
<reference evidence="2 3" key="1">
    <citation type="journal article" date="2019" name="Commun. Biol.">
        <title>The bagworm genome reveals a unique fibroin gene that provides high tensile strength.</title>
        <authorList>
            <person name="Kono N."/>
            <person name="Nakamura H."/>
            <person name="Ohtoshi R."/>
            <person name="Tomita M."/>
            <person name="Numata K."/>
            <person name="Arakawa K."/>
        </authorList>
    </citation>
    <scope>NUCLEOTIDE SEQUENCE [LARGE SCALE GENOMIC DNA]</scope>
</reference>
<feature type="compositionally biased region" description="Basic residues" evidence="1">
    <location>
        <begin position="152"/>
        <end position="166"/>
    </location>
</feature>
<accession>A0A4C1VKB8</accession>
<evidence type="ECO:0000313" key="3">
    <source>
        <dbReference type="Proteomes" id="UP000299102"/>
    </source>
</evidence>
<feature type="compositionally biased region" description="Basic and acidic residues" evidence="1">
    <location>
        <begin position="167"/>
        <end position="176"/>
    </location>
</feature>
<sequence>MRFVSRATLCLRLGYSKKIACSKDEIPHSNRVQTSGDSFRCCISSSRQRIGDSCRIASVGGRLNGTGDHLFPNGSSVRLPVDSDESDYRSVKKQSKGDDRMRRTGIATTTRGADKMKSAEGGGEEMKSAESYGEELATPARLHYDAIAAGRPWRRRGYRGPRIRRPGVRERGREPLGLRPGVGAAAALPPSSSSSPSNVNSNRRRR</sequence>
<evidence type="ECO:0000256" key="1">
    <source>
        <dbReference type="SAM" id="MobiDB-lite"/>
    </source>
</evidence>
<protein>
    <submittedName>
        <fullName evidence="2">Uncharacterized protein</fullName>
    </submittedName>
</protein>
<dbReference type="AlphaFoldDB" id="A0A4C1VKB8"/>
<gene>
    <name evidence="2" type="ORF">EVAR_32368_1</name>
</gene>